<dbReference type="AlphaFoldDB" id="A0A6D2JUF9"/>
<gene>
    <name evidence="2" type="ORF">MERR_LOCUS26946</name>
</gene>
<feature type="domain" description="F-box" evidence="1">
    <location>
        <begin position="4"/>
        <end position="41"/>
    </location>
</feature>
<evidence type="ECO:0000313" key="2">
    <source>
        <dbReference type="EMBL" id="CAA7039711.1"/>
    </source>
</evidence>
<dbReference type="SUPFAM" id="SSF81383">
    <property type="entry name" value="F-box domain"/>
    <property type="match status" value="1"/>
</dbReference>
<accession>A0A6D2JUF9</accession>
<dbReference type="InterPro" id="IPR053781">
    <property type="entry name" value="F-box_AtFBL13-like"/>
</dbReference>
<dbReference type="Pfam" id="PF07723">
    <property type="entry name" value="LRR_2"/>
    <property type="match status" value="1"/>
</dbReference>
<dbReference type="InterPro" id="IPR001810">
    <property type="entry name" value="F-box_dom"/>
</dbReference>
<dbReference type="PANTHER" id="PTHR31293">
    <property type="entry name" value="RNI-LIKE SUPERFAMILY PROTEIN"/>
    <property type="match status" value="1"/>
</dbReference>
<dbReference type="CDD" id="cd22160">
    <property type="entry name" value="F-box_AtFBL13-like"/>
    <property type="match status" value="1"/>
</dbReference>
<dbReference type="Pfam" id="PF00646">
    <property type="entry name" value="F-box"/>
    <property type="match status" value="1"/>
</dbReference>
<dbReference type="PANTHER" id="PTHR31293:SF12">
    <property type="entry name" value="RNI-LIKE SUPERFAMILY PROTEIN"/>
    <property type="match status" value="1"/>
</dbReference>
<dbReference type="OrthoDB" id="1113173at2759"/>
<protein>
    <recommendedName>
        <fullName evidence="1">F-box domain-containing protein</fullName>
    </recommendedName>
</protein>
<keyword evidence="3" id="KW-1185">Reference proteome</keyword>
<dbReference type="PROSITE" id="PS50181">
    <property type="entry name" value="FBOX"/>
    <property type="match status" value="1"/>
</dbReference>
<dbReference type="EMBL" id="CACVBM020001217">
    <property type="protein sequence ID" value="CAA7039711.1"/>
    <property type="molecule type" value="Genomic_DNA"/>
</dbReference>
<organism evidence="2 3">
    <name type="scientific">Microthlaspi erraticum</name>
    <dbReference type="NCBI Taxonomy" id="1685480"/>
    <lineage>
        <taxon>Eukaryota</taxon>
        <taxon>Viridiplantae</taxon>
        <taxon>Streptophyta</taxon>
        <taxon>Embryophyta</taxon>
        <taxon>Tracheophyta</taxon>
        <taxon>Spermatophyta</taxon>
        <taxon>Magnoliopsida</taxon>
        <taxon>eudicotyledons</taxon>
        <taxon>Gunneridae</taxon>
        <taxon>Pentapetalae</taxon>
        <taxon>rosids</taxon>
        <taxon>malvids</taxon>
        <taxon>Brassicales</taxon>
        <taxon>Brassicaceae</taxon>
        <taxon>Coluteocarpeae</taxon>
        <taxon>Microthlaspi</taxon>
    </lineage>
</organism>
<dbReference type="Proteomes" id="UP000467841">
    <property type="component" value="Unassembled WGS sequence"/>
</dbReference>
<dbReference type="Gene3D" id="1.20.1280.50">
    <property type="match status" value="1"/>
</dbReference>
<comment type="caution">
    <text evidence="2">The sequence shown here is derived from an EMBL/GenBank/DDBJ whole genome shotgun (WGS) entry which is preliminary data.</text>
</comment>
<reference evidence="2" key="1">
    <citation type="submission" date="2020-01" db="EMBL/GenBank/DDBJ databases">
        <authorList>
            <person name="Mishra B."/>
        </authorList>
    </citation>
    <scope>NUCLEOTIDE SEQUENCE [LARGE SCALE GENOMIC DNA]</scope>
</reference>
<sequence>MSSRDRISSLPDEILGKILSLLPTKLVASTSVMSKRWRNLLGLVDVLSFDESMVVYPNEKELKSGSKRFLDFVVNTLFRNNSPTNNNKIKKFSLSHRGRVSHRNDYSRVYSWIWTTMEQGGLLELHLECTRDLVYIERKLLTSNTLVKLTLSGNYRLGMEEKVDVFLSALKSLSVLSVVWLDFDDYVKLVNGCPVLEELFVADDDDGGNDPCPPCCAASVESETIKRLVVSINLPYDVDSSKEYYDQTYLKDPSLVYLDYSSVVFEDYRVFDLDSLVEVKLNLKLWEPNNDCDCCCDHVQREVFGDVTKLLKGISNITTLHLSPDSLEVFHFCCKSMPVFNNILNLSIESNKKKGWQVMPRLLSHCPNLTTLAIKCLLHKVTDKCGDACACIHKKKREKKNKKKIVKEEVVIVSCLRTCQVKVLEVSSYGGSFQELKQMRHFLEHLQ</sequence>
<name>A0A6D2JUF9_9BRAS</name>
<dbReference type="SUPFAM" id="SSF52047">
    <property type="entry name" value="RNI-like"/>
    <property type="match status" value="1"/>
</dbReference>
<proteinExistence type="predicted"/>
<evidence type="ECO:0000259" key="1">
    <source>
        <dbReference type="PROSITE" id="PS50181"/>
    </source>
</evidence>
<dbReference type="InterPro" id="IPR036047">
    <property type="entry name" value="F-box-like_dom_sf"/>
</dbReference>
<dbReference type="InterPro" id="IPR055294">
    <property type="entry name" value="FBL60-like"/>
</dbReference>
<evidence type="ECO:0000313" key="3">
    <source>
        <dbReference type="Proteomes" id="UP000467841"/>
    </source>
</evidence>
<dbReference type="InterPro" id="IPR013101">
    <property type="entry name" value="LRR_PRU1-like"/>
</dbReference>